<dbReference type="Pfam" id="PF01185">
    <property type="entry name" value="Hydrophobin"/>
    <property type="match status" value="1"/>
</dbReference>
<dbReference type="STRING" id="650164.K5UND1"/>
<comment type="similarity">
    <text evidence="2 7">Belongs to the fungal hydrophobin family.</text>
</comment>
<evidence type="ECO:0000313" key="10">
    <source>
        <dbReference type="Proteomes" id="UP000008370"/>
    </source>
</evidence>
<keyword evidence="4 7" id="KW-0964">Secreted</keyword>
<dbReference type="InterPro" id="IPR019778">
    <property type="entry name" value="Class_I_Hydrophobin_CS"/>
</dbReference>
<evidence type="ECO:0000313" key="9">
    <source>
        <dbReference type="EMBL" id="EKM51251.1"/>
    </source>
</evidence>
<keyword evidence="3 7" id="KW-0134">Cell wall</keyword>
<keyword evidence="6 7" id="KW-1015">Disulfide bond</keyword>
<sequence>MIFNTKLATLAALIATVGVLGVPAPCNDPSHSHEPTSTKTVAVTSTATWGEHTSSTWGEPTSSSTFSWSDSHHTHWHHKSSWSSSHTTSSTPPKAASTVVATSSGAAPTTAGYPTITTTLTVTATPTGAAGAGSCNGGSVQCCNSVQSASSLSPAQNATMHNSFSQGVLEKYGLLGAEADGINVPVGVTCSPLNIIGVGGSTCTSSPVCCNDSSEGGLINIGCIPIMLSL</sequence>
<dbReference type="InterPro" id="IPR001338">
    <property type="entry name" value="Class_I_Hydrophobin"/>
</dbReference>
<proteinExistence type="inferred from homology"/>
<dbReference type="AlphaFoldDB" id="K5UND1"/>
<comment type="subcellular location">
    <subcellularLocation>
        <location evidence="1 7">Secreted</location>
        <location evidence="1 7">Cell wall</location>
    </subcellularLocation>
</comment>
<evidence type="ECO:0000256" key="6">
    <source>
        <dbReference type="ARBA" id="ARBA00023157"/>
    </source>
</evidence>
<dbReference type="InParanoid" id="K5UND1"/>
<feature type="signal peptide" evidence="7">
    <location>
        <begin position="1"/>
        <end position="21"/>
    </location>
</feature>
<feature type="chain" id="PRO_5013986101" description="Hydrophobin" evidence="7">
    <location>
        <begin position="22"/>
        <end position="230"/>
    </location>
</feature>
<dbReference type="GO" id="GO:0005199">
    <property type="term" value="F:structural constituent of cell wall"/>
    <property type="evidence" value="ECO:0007669"/>
    <property type="project" value="InterPro"/>
</dbReference>
<gene>
    <name evidence="9" type="ORF">PHACADRAFT_177916</name>
</gene>
<feature type="region of interest" description="Disordered" evidence="8">
    <location>
        <begin position="77"/>
        <end position="96"/>
    </location>
</feature>
<keyword evidence="5 7" id="KW-0732">Signal</keyword>
<dbReference type="SMART" id="SM00075">
    <property type="entry name" value="HYDRO"/>
    <property type="match status" value="1"/>
</dbReference>
<dbReference type="Proteomes" id="UP000008370">
    <property type="component" value="Unassembled WGS sequence"/>
</dbReference>
<evidence type="ECO:0000256" key="2">
    <source>
        <dbReference type="ARBA" id="ARBA00010446"/>
    </source>
</evidence>
<feature type="compositionally biased region" description="Low complexity" evidence="8">
    <location>
        <begin position="81"/>
        <end position="96"/>
    </location>
</feature>
<evidence type="ECO:0000256" key="1">
    <source>
        <dbReference type="ARBA" id="ARBA00004191"/>
    </source>
</evidence>
<dbReference type="GO" id="GO:0009277">
    <property type="term" value="C:fungal-type cell wall"/>
    <property type="evidence" value="ECO:0007669"/>
    <property type="project" value="InterPro"/>
</dbReference>
<dbReference type="PROSITE" id="PS00956">
    <property type="entry name" value="HYDROPHOBIN"/>
    <property type="match status" value="1"/>
</dbReference>
<dbReference type="RefSeq" id="XP_007400402.1">
    <property type="nucleotide sequence ID" value="XM_007400340.1"/>
</dbReference>
<evidence type="ECO:0000256" key="3">
    <source>
        <dbReference type="ARBA" id="ARBA00022512"/>
    </source>
</evidence>
<protein>
    <recommendedName>
        <fullName evidence="7">Hydrophobin</fullName>
    </recommendedName>
</protein>
<dbReference type="OrthoDB" id="4225815at2759"/>
<evidence type="ECO:0000256" key="7">
    <source>
        <dbReference type="RuleBase" id="RU365009"/>
    </source>
</evidence>
<reference evidence="9 10" key="1">
    <citation type="journal article" date="2012" name="BMC Genomics">
        <title>Comparative genomics of the white-rot fungi, Phanerochaete carnosa and P. chrysosporium, to elucidate the genetic basis of the distinct wood types they colonize.</title>
        <authorList>
            <person name="Suzuki H."/>
            <person name="MacDonald J."/>
            <person name="Syed K."/>
            <person name="Salamov A."/>
            <person name="Hori C."/>
            <person name="Aerts A."/>
            <person name="Henrissat B."/>
            <person name="Wiebenga A."/>
            <person name="vanKuyk P.A."/>
            <person name="Barry K."/>
            <person name="Lindquist E."/>
            <person name="LaButti K."/>
            <person name="Lapidus A."/>
            <person name="Lucas S."/>
            <person name="Coutinho P."/>
            <person name="Gong Y."/>
            <person name="Samejima M."/>
            <person name="Mahadevan R."/>
            <person name="Abou-Zaid M."/>
            <person name="de Vries R.P."/>
            <person name="Igarashi K."/>
            <person name="Yadav J.S."/>
            <person name="Grigoriev I.V."/>
            <person name="Master E.R."/>
        </authorList>
    </citation>
    <scope>NUCLEOTIDE SEQUENCE [LARGE SCALE GENOMIC DNA]</scope>
    <source>
        <strain evidence="9 10">HHB-10118-sp</strain>
    </source>
</reference>
<dbReference type="EMBL" id="JH930477">
    <property type="protein sequence ID" value="EKM51251.1"/>
    <property type="molecule type" value="Genomic_DNA"/>
</dbReference>
<organism evidence="9 10">
    <name type="scientific">Phanerochaete carnosa (strain HHB-10118-sp)</name>
    <name type="common">White-rot fungus</name>
    <name type="synonym">Peniophora carnosa</name>
    <dbReference type="NCBI Taxonomy" id="650164"/>
    <lineage>
        <taxon>Eukaryota</taxon>
        <taxon>Fungi</taxon>
        <taxon>Dikarya</taxon>
        <taxon>Basidiomycota</taxon>
        <taxon>Agaricomycotina</taxon>
        <taxon>Agaricomycetes</taxon>
        <taxon>Polyporales</taxon>
        <taxon>Phanerochaetaceae</taxon>
        <taxon>Phanerochaete</taxon>
    </lineage>
</organism>
<evidence type="ECO:0000256" key="5">
    <source>
        <dbReference type="ARBA" id="ARBA00022729"/>
    </source>
</evidence>
<evidence type="ECO:0000256" key="8">
    <source>
        <dbReference type="SAM" id="MobiDB-lite"/>
    </source>
</evidence>
<name>K5UND1_PHACS</name>
<feature type="compositionally biased region" description="Polar residues" evidence="8">
    <location>
        <begin position="51"/>
        <end position="60"/>
    </location>
</feature>
<feature type="region of interest" description="Disordered" evidence="8">
    <location>
        <begin position="51"/>
        <end position="70"/>
    </location>
</feature>
<keyword evidence="10" id="KW-1185">Reference proteome</keyword>
<dbReference type="CDD" id="cd23507">
    <property type="entry name" value="hydrophobin_I"/>
    <property type="match status" value="1"/>
</dbReference>
<evidence type="ECO:0000256" key="4">
    <source>
        <dbReference type="ARBA" id="ARBA00022525"/>
    </source>
</evidence>
<dbReference type="KEGG" id="pco:PHACADRAFT_177916"/>
<dbReference type="HOGENOM" id="CLU_105134_1_2_1"/>
<dbReference type="GeneID" id="18909822"/>
<accession>K5UND1</accession>